<keyword evidence="6" id="KW-0472">Membrane</keyword>
<evidence type="ECO:0000256" key="4">
    <source>
        <dbReference type="ARBA" id="ARBA00022737"/>
    </source>
</evidence>
<evidence type="ECO:0000313" key="8">
    <source>
        <dbReference type="EnsemblPlants" id="TraesCS4B02G101100.1.cds1"/>
    </source>
</evidence>
<dbReference type="InterPro" id="IPR032675">
    <property type="entry name" value="LRR_dom_sf"/>
</dbReference>
<dbReference type="KEGG" id="taes:123091327"/>
<keyword evidence="5" id="KW-1133">Transmembrane helix</keyword>
<dbReference type="Proteomes" id="UP000019116">
    <property type="component" value="Chromosome 4B"/>
</dbReference>
<dbReference type="Gramene" id="TraesCS4B03G0230300.1">
    <property type="protein sequence ID" value="TraesCS4B03G0230300.1.CDS1"/>
    <property type="gene ID" value="TraesCS4B03G0230300"/>
</dbReference>
<organism evidence="8">
    <name type="scientific">Triticum aestivum</name>
    <name type="common">Wheat</name>
    <dbReference type="NCBI Taxonomy" id="4565"/>
    <lineage>
        <taxon>Eukaryota</taxon>
        <taxon>Viridiplantae</taxon>
        <taxon>Streptophyta</taxon>
        <taxon>Embryophyta</taxon>
        <taxon>Tracheophyta</taxon>
        <taxon>Spermatophyta</taxon>
        <taxon>Magnoliopsida</taxon>
        <taxon>Liliopsida</taxon>
        <taxon>Poales</taxon>
        <taxon>Poaceae</taxon>
        <taxon>BOP clade</taxon>
        <taxon>Pooideae</taxon>
        <taxon>Triticodae</taxon>
        <taxon>Triticeae</taxon>
        <taxon>Triticinae</taxon>
        <taxon>Triticum</taxon>
    </lineage>
</organism>
<dbReference type="Gramene" id="TraesCAD_scaffold_073261_01G000200.1">
    <property type="protein sequence ID" value="TraesCAD_scaffold_073261_01G000200.1"/>
    <property type="gene ID" value="TraesCAD_scaffold_073261_01G000200"/>
</dbReference>
<dbReference type="SMART" id="SM00369">
    <property type="entry name" value="LRR_TYP"/>
    <property type="match status" value="5"/>
</dbReference>
<dbReference type="EnsemblPlants" id="TraesCS4B02G101100.1">
    <property type="protein sequence ID" value="TraesCS4B02G101100.1.cds1"/>
    <property type="gene ID" value="TraesCS4B02G101100"/>
</dbReference>
<evidence type="ECO:0000313" key="9">
    <source>
        <dbReference type="Proteomes" id="UP000019116"/>
    </source>
</evidence>
<dbReference type="InterPro" id="IPR001611">
    <property type="entry name" value="Leu-rich_rpt"/>
</dbReference>
<dbReference type="SMART" id="SM00364">
    <property type="entry name" value="LRR_BAC"/>
    <property type="match status" value="4"/>
</dbReference>
<dbReference type="PANTHER" id="PTHR48064">
    <property type="entry name" value="OS01G0750400 PROTEIN"/>
    <property type="match status" value="1"/>
</dbReference>
<dbReference type="Gramene" id="TraesCLE_scaffold_065937_01G000200.1">
    <property type="protein sequence ID" value="TraesCLE_scaffold_065937_01G000200.1"/>
    <property type="gene ID" value="TraesCLE_scaffold_065937_01G000200"/>
</dbReference>
<name>A0A3B6ILS5_WHEAT</name>
<dbReference type="Gramene" id="TraesROB_scaffold_111652_01G000100.1">
    <property type="protein sequence ID" value="TraesROB_scaffold_111652_01G000100.1"/>
    <property type="gene ID" value="TraesROB_scaffold_111652_01G000100"/>
</dbReference>
<dbReference type="GeneID" id="123091327"/>
<sequence length="569" mass="61098">MEKSRYGSYSHHGLLLALLFFLLFDLPMARVQPLRLNKAQESTMRNLSSMVSAMAPWSHWDTTDPNPCLWSGVTCSVPSNCPGSSAVVHHLSMSRFGLSNSTVIACLCSLDTLESLDLSKNRFTDLPRQLSSCPLGARLRTLNLSYSQLPGPLGDFTGFRKLEVLDFSFSLLGGNVDEQLSSLPRLRSLNLSNNTLGGSLPTIMVHSLKELVLSSNSFSGLIPSEITMNTEMLDLSYNKLSGEIPSDLFLAAGLHTVDLTGNRLEGHIPRGFSRSLYRLCLGGNLLSGSIPGSIGDASSLSYLELNNNYLVGGIPRHVGRCSKLALLNLASNQLNGAVPTEIGKLDSLSVLKLQINNFDGHIPSTLVNLVNLNLLNLSQNSFTGEIPHEIFQLPRLSNINLQGNKITGVIPTSISSPQSLIELHLGDNELTGVIPTMPTSLSALLNLSHNHLSGSIPSNIGVLKDLEILDLSYNDLSGPIPSSLEGLQSLTQLVLSYNQLSGSLPAFRSSVAVDSTGNPDLLNSTANASDVMTSTEDHSSAIWVAAVSFVVGFVISFYGDGIRNGWLTG</sequence>
<feature type="signal peptide" evidence="7">
    <location>
        <begin position="1"/>
        <end position="29"/>
    </location>
</feature>
<dbReference type="FunFam" id="3.80.10.10:FF:000512">
    <property type="entry name" value="Leucine-rich repeat receptor-like serine/threonine-protein kinase BAM3"/>
    <property type="match status" value="1"/>
</dbReference>
<keyword evidence="7" id="KW-0732">Signal</keyword>
<comment type="subcellular location">
    <subcellularLocation>
        <location evidence="1">Membrane</location>
        <topology evidence="1">Single-pass membrane protein</topology>
    </subcellularLocation>
</comment>
<dbReference type="STRING" id="4565.A0A3B6ILS5"/>
<protein>
    <recommendedName>
        <fullName evidence="10">Leucine-rich repeat-containing N-terminal plant-type domain-containing protein</fullName>
    </recommendedName>
</protein>
<evidence type="ECO:0000256" key="6">
    <source>
        <dbReference type="ARBA" id="ARBA00023136"/>
    </source>
</evidence>
<dbReference type="OMA" id="IHICLAK"/>
<dbReference type="FunFam" id="3.80.10.10:FF:000095">
    <property type="entry name" value="LRR receptor-like serine/threonine-protein kinase GSO1"/>
    <property type="match status" value="1"/>
</dbReference>
<dbReference type="AlphaFoldDB" id="A0A3B6ILS5"/>
<dbReference type="SUPFAM" id="SSF52058">
    <property type="entry name" value="L domain-like"/>
    <property type="match status" value="2"/>
</dbReference>
<keyword evidence="2" id="KW-0433">Leucine-rich repeat</keyword>
<dbReference type="RefSeq" id="XP_044368746.1">
    <property type="nucleotide sequence ID" value="XM_044512811.1"/>
</dbReference>
<dbReference type="Gene3D" id="3.80.10.10">
    <property type="entry name" value="Ribonuclease Inhibitor"/>
    <property type="match status" value="5"/>
</dbReference>
<dbReference type="PANTHER" id="PTHR48064:SF6">
    <property type="entry name" value="RECEPTOR-LIKE PROTEIN KINASE 2"/>
    <property type="match status" value="1"/>
</dbReference>
<evidence type="ECO:0008006" key="10">
    <source>
        <dbReference type="Google" id="ProtNLM"/>
    </source>
</evidence>
<dbReference type="SMR" id="A0A3B6ILS5"/>
<dbReference type="PRINTS" id="PR00019">
    <property type="entry name" value="LEURICHRPT"/>
</dbReference>
<dbReference type="Gramene" id="TraesCS4B02G101100.1">
    <property type="protein sequence ID" value="TraesCS4B02G101100.1.cds1"/>
    <property type="gene ID" value="TraesCS4B02G101100"/>
</dbReference>
<keyword evidence="3" id="KW-0812">Transmembrane</keyword>
<feature type="chain" id="PRO_5043175432" description="Leucine-rich repeat-containing N-terminal plant-type domain-containing protein" evidence="7">
    <location>
        <begin position="30"/>
        <end position="569"/>
    </location>
</feature>
<dbReference type="InterPro" id="IPR003591">
    <property type="entry name" value="Leu-rich_rpt_typical-subtyp"/>
</dbReference>
<dbReference type="Pfam" id="PF00560">
    <property type="entry name" value="LRR_1"/>
    <property type="match status" value="7"/>
</dbReference>
<dbReference type="PROSITE" id="PS51450">
    <property type="entry name" value="LRR"/>
    <property type="match status" value="1"/>
</dbReference>
<proteinExistence type="predicted"/>
<dbReference type="GO" id="GO:0016020">
    <property type="term" value="C:membrane"/>
    <property type="evidence" value="ECO:0007669"/>
    <property type="project" value="UniProtKB-SubCell"/>
</dbReference>
<accession>A0A3B6ILS5</accession>
<evidence type="ECO:0000256" key="2">
    <source>
        <dbReference type="ARBA" id="ARBA00022614"/>
    </source>
</evidence>
<evidence type="ECO:0000256" key="1">
    <source>
        <dbReference type="ARBA" id="ARBA00004167"/>
    </source>
</evidence>
<keyword evidence="4" id="KW-0677">Repeat</keyword>
<evidence type="ECO:0000256" key="7">
    <source>
        <dbReference type="SAM" id="SignalP"/>
    </source>
</evidence>
<reference evidence="8" key="1">
    <citation type="submission" date="2018-08" db="EMBL/GenBank/DDBJ databases">
        <authorList>
            <person name="Rossello M."/>
        </authorList>
    </citation>
    <scope>NUCLEOTIDE SEQUENCE [LARGE SCALE GENOMIC DNA]</scope>
    <source>
        <strain evidence="8">cv. Chinese Spring</strain>
    </source>
</reference>
<gene>
    <name evidence="8" type="primary">LOC123091327</name>
</gene>
<dbReference type="OrthoDB" id="630633at2759"/>
<dbReference type="Gramene" id="TraesWEE_scaffold_201934_01G000200.1">
    <property type="protein sequence ID" value="TraesWEE_scaffold_201934_01G000200.1"/>
    <property type="gene ID" value="TraesWEE_scaffold_201934_01G000200"/>
</dbReference>
<reference evidence="8" key="2">
    <citation type="submission" date="2018-10" db="UniProtKB">
        <authorList>
            <consortium name="EnsemblPlants"/>
        </authorList>
    </citation>
    <scope>IDENTIFICATION</scope>
</reference>
<keyword evidence="9" id="KW-1185">Reference proteome</keyword>
<dbReference type="Pfam" id="PF13855">
    <property type="entry name" value="LRR_8"/>
    <property type="match status" value="1"/>
</dbReference>
<dbReference type="Gramene" id="TraesPARA_EIv1.0_1329720.1">
    <property type="protein sequence ID" value="TraesPARA_EIv1.0_1329720.1.CDS1"/>
    <property type="gene ID" value="TraesPARA_EIv1.0_1329720"/>
</dbReference>
<evidence type="ECO:0000256" key="3">
    <source>
        <dbReference type="ARBA" id="ARBA00022692"/>
    </source>
</evidence>
<dbReference type="InterPro" id="IPR053038">
    <property type="entry name" value="RLP_Defense"/>
</dbReference>
<evidence type="ECO:0000256" key="5">
    <source>
        <dbReference type="ARBA" id="ARBA00022989"/>
    </source>
</evidence>